<keyword evidence="5 12" id="KW-0812">Transmembrane</keyword>
<keyword evidence="8" id="KW-0067">ATP-binding</keyword>
<keyword evidence="2" id="KW-1003">Cell membrane</keyword>
<dbReference type="AlphaFoldDB" id="A0A920CSJ3"/>
<dbReference type="InterPro" id="IPR003594">
    <property type="entry name" value="HATPase_dom"/>
</dbReference>
<evidence type="ECO:0000256" key="10">
    <source>
        <dbReference type="ARBA" id="ARBA00023012"/>
    </source>
</evidence>
<organism evidence="14 15">
    <name type="scientific">Paenibacillus montaniterrae</name>
    <dbReference type="NCBI Taxonomy" id="429341"/>
    <lineage>
        <taxon>Bacteria</taxon>
        <taxon>Bacillati</taxon>
        <taxon>Bacillota</taxon>
        <taxon>Bacilli</taxon>
        <taxon>Bacillales</taxon>
        <taxon>Paenibacillaceae</taxon>
        <taxon>Paenibacillus</taxon>
    </lineage>
</organism>
<dbReference type="InterPro" id="IPR003660">
    <property type="entry name" value="HAMP_dom"/>
</dbReference>
<evidence type="ECO:0000313" key="15">
    <source>
        <dbReference type="Proteomes" id="UP000683139"/>
    </source>
</evidence>
<keyword evidence="6" id="KW-0547">Nucleotide-binding</keyword>
<dbReference type="Pfam" id="PF00672">
    <property type="entry name" value="HAMP"/>
    <property type="match status" value="1"/>
</dbReference>
<evidence type="ECO:0000256" key="7">
    <source>
        <dbReference type="ARBA" id="ARBA00022777"/>
    </source>
</evidence>
<dbReference type="Gene3D" id="6.10.340.10">
    <property type="match status" value="1"/>
</dbReference>
<dbReference type="Proteomes" id="UP000683139">
    <property type="component" value="Unassembled WGS sequence"/>
</dbReference>
<dbReference type="Gene3D" id="3.30.565.10">
    <property type="entry name" value="Histidine kinase-like ATPase, C-terminal domain"/>
    <property type="match status" value="1"/>
</dbReference>
<dbReference type="SUPFAM" id="SSF55874">
    <property type="entry name" value="ATPase domain of HSP90 chaperone/DNA topoisomerase II/histidine kinase"/>
    <property type="match status" value="1"/>
</dbReference>
<dbReference type="EMBL" id="BOSE01000001">
    <property type="protein sequence ID" value="GIP14872.1"/>
    <property type="molecule type" value="Genomic_DNA"/>
</dbReference>
<dbReference type="InterPro" id="IPR050640">
    <property type="entry name" value="Bact_2-comp_sensor_kinase"/>
</dbReference>
<evidence type="ECO:0000259" key="13">
    <source>
        <dbReference type="PROSITE" id="PS50885"/>
    </source>
</evidence>
<evidence type="ECO:0000256" key="6">
    <source>
        <dbReference type="ARBA" id="ARBA00022741"/>
    </source>
</evidence>
<comment type="caution">
    <text evidence="14">The sequence shown here is derived from an EMBL/GenBank/DDBJ whole genome shotgun (WGS) entry which is preliminary data.</text>
</comment>
<dbReference type="PROSITE" id="PS50885">
    <property type="entry name" value="HAMP"/>
    <property type="match status" value="1"/>
</dbReference>
<dbReference type="GO" id="GO:0005524">
    <property type="term" value="F:ATP binding"/>
    <property type="evidence" value="ECO:0007669"/>
    <property type="project" value="UniProtKB-KW"/>
</dbReference>
<evidence type="ECO:0000313" key="14">
    <source>
        <dbReference type="EMBL" id="GIP14872.1"/>
    </source>
</evidence>
<keyword evidence="4" id="KW-0808">Transferase</keyword>
<gene>
    <name evidence="14" type="ORF">J40TS1_05140</name>
</gene>
<evidence type="ECO:0000256" key="12">
    <source>
        <dbReference type="SAM" id="Phobius"/>
    </source>
</evidence>
<evidence type="ECO:0000256" key="11">
    <source>
        <dbReference type="ARBA" id="ARBA00023136"/>
    </source>
</evidence>
<keyword evidence="3" id="KW-0597">Phosphoprotein</keyword>
<feature type="transmembrane region" description="Helical" evidence="12">
    <location>
        <begin position="12"/>
        <end position="30"/>
    </location>
</feature>
<dbReference type="InterPro" id="IPR036890">
    <property type="entry name" value="HATPase_C_sf"/>
</dbReference>
<reference evidence="14" key="1">
    <citation type="submission" date="2021-03" db="EMBL/GenBank/DDBJ databases">
        <title>Antimicrobial resistance genes in bacteria isolated from Japanese honey, and their potential for conferring macrolide and lincosamide resistance in the American foulbrood pathogen Paenibacillus larvae.</title>
        <authorList>
            <person name="Okamoto M."/>
            <person name="Kumagai M."/>
            <person name="Kanamori H."/>
            <person name="Takamatsu D."/>
        </authorList>
    </citation>
    <scope>NUCLEOTIDE SEQUENCE</scope>
    <source>
        <strain evidence="14">J40TS1</strain>
    </source>
</reference>
<dbReference type="RefSeq" id="WP_213513057.1">
    <property type="nucleotide sequence ID" value="NZ_BOSE01000001.1"/>
</dbReference>
<keyword evidence="7" id="KW-0418">Kinase</keyword>
<dbReference type="SMART" id="SM00304">
    <property type="entry name" value="HAMP"/>
    <property type="match status" value="1"/>
</dbReference>
<evidence type="ECO:0000256" key="4">
    <source>
        <dbReference type="ARBA" id="ARBA00022679"/>
    </source>
</evidence>
<keyword evidence="15" id="KW-1185">Reference proteome</keyword>
<evidence type="ECO:0000256" key="9">
    <source>
        <dbReference type="ARBA" id="ARBA00022989"/>
    </source>
</evidence>
<evidence type="ECO:0000256" key="2">
    <source>
        <dbReference type="ARBA" id="ARBA00022475"/>
    </source>
</evidence>
<evidence type="ECO:0000256" key="3">
    <source>
        <dbReference type="ARBA" id="ARBA00022553"/>
    </source>
</evidence>
<evidence type="ECO:0000256" key="5">
    <source>
        <dbReference type="ARBA" id="ARBA00022692"/>
    </source>
</evidence>
<protein>
    <recommendedName>
        <fullName evidence="13">HAMP domain-containing protein</fullName>
    </recommendedName>
</protein>
<evidence type="ECO:0000256" key="1">
    <source>
        <dbReference type="ARBA" id="ARBA00004651"/>
    </source>
</evidence>
<dbReference type="Pfam" id="PF06580">
    <property type="entry name" value="His_kinase"/>
    <property type="match status" value="1"/>
</dbReference>
<name>A0A920CSJ3_9BACL</name>
<keyword evidence="11 12" id="KW-0472">Membrane</keyword>
<keyword evidence="9 12" id="KW-1133">Transmembrane helix</keyword>
<dbReference type="GO" id="GO:0005886">
    <property type="term" value="C:plasma membrane"/>
    <property type="evidence" value="ECO:0007669"/>
    <property type="project" value="UniProtKB-SubCell"/>
</dbReference>
<dbReference type="Pfam" id="PF02518">
    <property type="entry name" value="HATPase_c"/>
    <property type="match status" value="1"/>
</dbReference>
<feature type="domain" description="HAMP" evidence="13">
    <location>
        <begin position="320"/>
        <end position="372"/>
    </location>
</feature>
<keyword evidence="10" id="KW-0902">Two-component regulatory system</keyword>
<dbReference type="PANTHER" id="PTHR34220">
    <property type="entry name" value="SENSOR HISTIDINE KINASE YPDA"/>
    <property type="match status" value="1"/>
</dbReference>
<dbReference type="SUPFAM" id="SSF158472">
    <property type="entry name" value="HAMP domain-like"/>
    <property type="match status" value="1"/>
</dbReference>
<feature type="transmembrane region" description="Helical" evidence="12">
    <location>
        <begin position="297"/>
        <end position="323"/>
    </location>
</feature>
<accession>A0A920CSJ3</accession>
<proteinExistence type="predicted"/>
<evidence type="ECO:0000256" key="8">
    <source>
        <dbReference type="ARBA" id="ARBA00022840"/>
    </source>
</evidence>
<dbReference type="PANTHER" id="PTHR34220:SF11">
    <property type="entry name" value="SENSOR PROTEIN KINASE HPTS"/>
    <property type="match status" value="1"/>
</dbReference>
<comment type="subcellular location">
    <subcellularLocation>
        <location evidence="1">Cell membrane</location>
        <topology evidence="1">Multi-pass membrane protein</topology>
    </subcellularLocation>
</comment>
<dbReference type="GO" id="GO:0000155">
    <property type="term" value="F:phosphorelay sensor kinase activity"/>
    <property type="evidence" value="ECO:0007669"/>
    <property type="project" value="InterPro"/>
</dbReference>
<dbReference type="InterPro" id="IPR010559">
    <property type="entry name" value="Sig_transdc_His_kin_internal"/>
</dbReference>
<sequence length="597" mass="68528">MSWSNLSLRNKLFIILIVISIVPSVTIYLLSQHFMMSSQTSQSSRAAATLLASVARDVDEYVTEINQSLNALYVTYEFQQFTQADADDYVAQAYWAAGFKTLVQNLLQTHPEITGLLYLDQWEKVYYQSNAFFLNYSYRFQEDPFYSMESWPQTPSLSVPHQASYMINDQQDVISYFFPIRNLRTGAYHAGIIIELKTDYIRQLIASSPEVSSQLLLYDQATASFVTASSSDLHLPQALAELLHAKLNGRQVDAMTLQTKHNNNRYELYAYPLGYGQWQLVWLASLDELNSGVRGSLRALLIVTAVTLCAALIIAYPLMHLVWRPMQRLKTSMDQLSRGIHIPVPPSSQRDEISYLIRVFNRMLGNMKELEQEVISSHLKEKERELLQLQAQINPHFLFNTLETIDEYASRGDSTAVEQMIQSLSKMTRYSARVDRGFAALAEEVAYVQEYLRLHSWRNDTTIKTNWQIDPRCLQENVMKLSIQPFVENAIKYGWEPDMELSALVFTITISVRREEQKLIFSVHNTGKTMSKQLVQKLQLLASADMMTKDDFFERHTGIYNVFRRLFLAYGKALQVQISSEEGEGTSIGWCIDQGKL</sequence>
<dbReference type="CDD" id="cd06225">
    <property type="entry name" value="HAMP"/>
    <property type="match status" value="1"/>
</dbReference>